<feature type="transmembrane region" description="Helical" evidence="6">
    <location>
        <begin position="69"/>
        <end position="87"/>
    </location>
</feature>
<evidence type="ECO:0000313" key="7">
    <source>
        <dbReference type="EMBL" id="VBB48558.1"/>
    </source>
</evidence>
<dbReference type="GO" id="GO:0005886">
    <property type="term" value="C:plasma membrane"/>
    <property type="evidence" value="ECO:0007669"/>
    <property type="project" value="UniProtKB-SubCell"/>
</dbReference>
<dbReference type="PANTHER" id="PTHR43702:SF12">
    <property type="entry name" value="N-ACETYL GLUCOSAMINE TRANSPORTER NAGP"/>
    <property type="match status" value="1"/>
</dbReference>
<feature type="transmembrane region" description="Helical" evidence="6">
    <location>
        <begin position="184"/>
        <end position="205"/>
    </location>
</feature>
<feature type="transmembrane region" description="Helical" evidence="6">
    <location>
        <begin position="130"/>
        <end position="153"/>
    </location>
</feature>
<name>A0A653AKK6_9BACT</name>
<keyword evidence="5 6" id="KW-0472">Membrane</keyword>
<dbReference type="AlphaFoldDB" id="A0A653AKK6"/>
<evidence type="ECO:0000256" key="2">
    <source>
        <dbReference type="ARBA" id="ARBA00022475"/>
    </source>
</evidence>
<gene>
    <name evidence="7" type="ORF">TRIP_D450013</name>
</gene>
<dbReference type="InterPro" id="IPR050375">
    <property type="entry name" value="MFS_TsgA-like"/>
</dbReference>
<proteinExistence type="predicted"/>
<keyword evidence="3 6" id="KW-0812">Transmembrane</keyword>
<evidence type="ECO:0000256" key="1">
    <source>
        <dbReference type="ARBA" id="ARBA00004429"/>
    </source>
</evidence>
<feature type="transmembrane region" description="Helical" evidence="6">
    <location>
        <begin position="233"/>
        <end position="255"/>
    </location>
</feature>
<evidence type="ECO:0008006" key="8">
    <source>
        <dbReference type="Google" id="ProtNLM"/>
    </source>
</evidence>
<reference evidence="7" key="1">
    <citation type="submission" date="2018-07" db="EMBL/GenBank/DDBJ databases">
        <authorList>
            <consortium name="Genoscope - CEA"/>
            <person name="William W."/>
        </authorList>
    </citation>
    <scope>NUCLEOTIDE SEQUENCE</scope>
    <source>
        <strain evidence="7">IK1</strain>
    </source>
</reference>
<keyword evidence="2" id="KW-1003">Cell membrane</keyword>
<dbReference type="SUPFAM" id="SSF103473">
    <property type="entry name" value="MFS general substrate transporter"/>
    <property type="match status" value="1"/>
</dbReference>
<evidence type="ECO:0000256" key="5">
    <source>
        <dbReference type="ARBA" id="ARBA00023136"/>
    </source>
</evidence>
<dbReference type="CDD" id="cd17394">
    <property type="entry name" value="MFS_FucP_like"/>
    <property type="match status" value="1"/>
</dbReference>
<feature type="transmembrane region" description="Helical" evidence="6">
    <location>
        <begin position="331"/>
        <end position="354"/>
    </location>
</feature>
<feature type="transmembrane region" description="Helical" evidence="6">
    <location>
        <begin position="275"/>
        <end position="292"/>
    </location>
</feature>
<evidence type="ECO:0000256" key="3">
    <source>
        <dbReference type="ARBA" id="ARBA00022692"/>
    </source>
</evidence>
<feature type="transmembrane region" description="Helical" evidence="6">
    <location>
        <begin position="7"/>
        <end position="25"/>
    </location>
</feature>
<organism evidence="7">
    <name type="scientific">uncultured Paludibacter sp</name>
    <dbReference type="NCBI Taxonomy" id="497635"/>
    <lineage>
        <taxon>Bacteria</taxon>
        <taxon>Pseudomonadati</taxon>
        <taxon>Bacteroidota</taxon>
        <taxon>Bacteroidia</taxon>
        <taxon>Bacteroidales</taxon>
        <taxon>Paludibacteraceae</taxon>
        <taxon>Paludibacter</taxon>
        <taxon>environmental samples</taxon>
    </lineage>
</organism>
<protein>
    <recommendedName>
        <fullName evidence="8">Glucose/galactose transporter</fullName>
    </recommendedName>
</protein>
<dbReference type="Pfam" id="PF07690">
    <property type="entry name" value="MFS_1"/>
    <property type="match status" value="1"/>
</dbReference>
<keyword evidence="4 6" id="KW-1133">Transmembrane helix</keyword>
<dbReference type="GO" id="GO:0022857">
    <property type="term" value="F:transmembrane transporter activity"/>
    <property type="evidence" value="ECO:0007669"/>
    <property type="project" value="InterPro"/>
</dbReference>
<dbReference type="InterPro" id="IPR036259">
    <property type="entry name" value="MFS_trans_sf"/>
</dbReference>
<sequence length="425" mass="46906">MIILTGLYFIFGLVSWVNAILIPYFKFTCELSEVQSYLVTFAFYIAYLIFSIPASVLLNKIRYKKGLTVGLWIMSAGAFLFVPAAYLRNFPVFLIGLFSLGIGLAILQSAANPFVTIIGKKESAASRMSFVGFFNKLAGILSNLLFAAVVMGASAKKMMVDIKNGLYVGLAREEALDQLIRGVIIPYFILGVILFLFGLIIRYSVLPDIDTKKQNASLDINAEGKSIFQYPNLILGVLAMFFHVGSQMISLATVINYAGTMGLELEGTAKNFPSYIMSLTMLGYLFGVFFIPKLISQRTALVICTLLNLLLSFLIILANRQVHFFGIDANISLWFLVLMGLPNALIYAGIWPLAISGLGKLTNLGSAMLVMGLCGSAIIPLIYSTISVKTDMRTAYWILVPCFAYLVFYAVYGYKINSWKPVKKI</sequence>
<dbReference type="Gene3D" id="1.20.1250.20">
    <property type="entry name" value="MFS general substrate transporter like domains"/>
    <property type="match status" value="2"/>
</dbReference>
<evidence type="ECO:0000256" key="4">
    <source>
        <dbReference type="ARBA" id="ARBA00022989"/>
    </source>
</evidence>
<feature type="transmembrane region" description="Helical" evidence="6">
    <location>
        <begin position="299"/>
        <end position="319"/>
    </location>
</feature>
<feature type="transmembrane region" description="Helical" evidence="6">
    <location>
        <begin position="37"/>
        <end position="57"/>
    </location>
</feature>
<accession>A0A653AKK6</accession>
<dbReference type="InterPro" id="IPR011701">
    <property type="entry name" value="MFS"/>
</dbReference>
<evidence type="ECO:0000256" key="6">
    <source>
        <dbReference type="SAM" id="Phobius"/>
    </source>
</evidence>
<dbReference type="EMBL" id="UPXZ01000040">
    <property type="protein sequence ID" value="VBB48558.1"/>
    <property type="molecule type" value="Genomic_DNA"/>
</dbReference>
<dbReference type="PANTHER" id="PTHR43702">
    <property type="entry name" value="L-FUCOSE-PROTON SYMPORTER"/>
    <property type="match status" value="1"/>
</dbReference>
<comment type="subcellular location">
    <subcellularLocation>
        <location evidence="1">Cell inner membrane</location>
        <topology evidence="1">Multi-pass membrane protein</topology>
    </subcellularLocation>
</comment>
<feature type="transmembrane region" description="Helical" evidence="6">
    <location>
        <begin position="361"/>
        <end position="383"/>
    </location>
</feature>
<feature type="transmembrane region" description="Helical" evidence="6">
    <location>
        <begin position="93"/>
        <end position="118"/>
    </location>
</feature>
<feature type="transmembrane region" description="Helical" evidence="6">
    <location>
        <begin position="395"/>
        <end position="414"/>
    </location>
</feature>